<reference evidence="1" key="1">
    <citation type="submission" date="2021-05" db="EMBL/GenBank/DDBJ databases">
        <authorList>
            <person name="Alioto T."/>
            <person name="Alioto T."/>
            <person name="Gomez Garrido J."/>
        </authorList>
    </citation>
    <scope>NUCLEOTIDE SEQUENCE</scope>
</reference>
<protein>
    <submittedName>
        <fullName evidence="1">Uncharacterized protein</fullName>
    </submittedName>
</protein>
<name>A0A8D9BS82_9HEMI</name>
<sequence length="102" mass="12105">MYLWFPIIATRGTISKSAKMFLMIVKNRGTSRFVSTFLKSKLAMFGYLYLPSVTEPALFLSRILMYMYLPKLRVSKFYRICLKIREQEVPLTIEHPYIHMNN</sequence>
<dbReference type="EMBL" id="HBUF01657933">
    <property type="protein sequence ID" value="CAG6788117.1"/>
    <property type="molecule type" value="Transcribed_RNA"/>
</dbReference>
<organism evidence="1">
    <name type="scientific">Cacopsylla melanoneura</name>
    <dbReference type="NCBI Taxonomy" id="428564"/>
    <lineage>
        <taxon>Eukaryota</taxon>
        <taxon>Metazoa</taxon>
        <taxon>Ecdysozoa</taxon>
        <taxon>Arthropoda</taxon>
        <taxon>Hexapoda</taxon>
        <taxon>Insecta</taxon>
        <taxon>Pterygota</taxon>
        <taxon>Neoptera</taxon>
        <taxon>Paraneoptera</taxon>
        <taxon>Hemiptera</taxon>
        <taxon>Sternorrhyncha</taxon>
        <taxon>Psylloidea</taxon>
        <taxon>Psyllidae</taxon>
        <taxon>Psyllinae</taxon>
        <taxon>Cacopsylla</taxon>
    </lineage>
</organism>
<proteinExistence type="predicted"/>
<dbReference type="AlphaFoldDB" id="A0A8D9BS82"/>
<accession>A0A8D9BS82</accession>
<evidence type="ECO:0000313" key="1">
    <source>
        <dbReference type="EMBL" id="CAG6788117.1"/>
    </source>
</evidence>